<keyword evidence="3" id="KW-1185">Reference proteome</keyword>
<dbReference type="GeneID" id="39982229"/>
<proteinExistence type="predicted"/>
<feature type="transmembrane region" description="Helical" evidence="1">
    <location>
        <begin position="149"/>
        <end position="169"/>
    </location>
</feature>
<comment type="caution">
    <text evidence="2">The sequence shown here is derived from an EMBL/GenBank/DDBJ whole genome shotgun (WGS) entry which is preliminary data.</text>
</comment>
<evidence type="ECO:0000313" key="3">
    <source>
        <dbReference type="Proteomes" id="UP000192257"/>
    </source>
</evidence>
<feature type="transmembrane region" description="Helical" evidence="1">
    <location>
        <begin position="110"/>
        <end position="137"/>
    </location>
</feature>
<dbReference type="AlphaFoldDB" id="A0A1X0P5D2"/>
<organism evidence="2 3">
    <name type="scientific">Trypanosoma theileri</name>
    <dbReference type="NCBI Taxonomy" id="67003"/>
    <lineage>
        <taxon>Eukaryota</taxon>
        <taxon>Discoba</taxon>
        <taxon>Euglenozoa</taxon>
        <taxon>Kinetoplastea</taxon>
        <taxon>Metakinetoplastina</taxon>
        <taxon>Trypanosomatida</taxon>
        <taxon>Trypanosomatidae</taxon>
        <taxon>Trypanosoma</taxon>
    </lineage>
</organism>
<gene>
    <name evidence="2" type="ORF">TM35_000042550</name>
</gene>
<keyword evidence="1" id="KW-0812">Transmembrane</keyword>
<dbReference type="EMBL" id="NBCO01000004">
    <property type="protein sequence ID" value="ORC92041.1"/>
    <property type="molecule type" value="Genomic_DNA"/>
</dbReference>
<evidence type="ECO:0000256" key="1">
    <source>
        <dbReference type="SAM" id="Phobius"/>
    </source>
</evidence>
<reference evidence="2 3" key="1">
    <citation type="submission" date="2017-03" db="EMBL/GenBank/DDBJ databases">
        <title>An alternative strategy for trypanosome survival in the mammalian bloodstream revealed through genome and transcriptome analysis of the ubiquitous bovine parasite Trypanosoma (Megatrypanum) theileri.</title>
        <authorList>
            <person name="Kelly S."/>
            <person name="Ivens A."/>
            <person name="Mott A."/>
            <person name="O'Neill E."/>
            <person name="Emms D."/>
            <person name="Macleod O."/>
            <person name="Voorheis P."/>
            <person name="Matthews J."/>
            <person name="Matthews K."/>
            <person name="Carrington M."/>
        </authorList>
    </citation>
    <scope>NUCLEOTIDE SEQUENCE [LARGE SCALE GENOMIC DNA]</scope>
    <source>
        <strain evidence="2">Edinburgh</strain>
    </source>
</reference>
<keyword evidence="1" id="KW-1133">Transmembrane helix</keyword>
<dbReference type="OrthoDB" id="265536at2759"/>
<keyword evidence="1" id="KW-0472">Membrane</keyword>
<dbReference type="Proteomes" id="UP000192257">
    <property type="component" value="Unassembled WGS sequence"/>
</dbReference>
<name>A0A1X0P5D2_9TRYP</name>
<evidence type="ECO:0000313" key="2">
    <source>
        <dbReference type="EMBL" id="ORC92041.1"/>
    </source>
</evidence>
<dbReference type="VEuPathDB" id="TriTrypDB:TM35_000042550"/>
<protein>
    <submittedName>
        <fullName evidence="2">Uncharacterized protein</fullName>
    </submittedName>
</protein>
<dbReference type="RefSeq" id="XP_028886107.1">
    <property type="nucleotide sequence ID" value="XM_029022449.1"/>
</dbReference>
<accession>A0A1X0P5D2</accession>
<sequence>MDDNEGKLAATVDPATLAEKSEKSVVTTKLRDLREIEREENEKIRKLLYTTPLDDDDIAVEEEMNTQDTVRLSREARQEFNKATMRPIKEKMLELRGFMRLLDQPQHKRVVAIFFFTTIAMFTIPILVLLIGMHVIAPLLEVDAGVCGGFMALGSTVIIMGSYVTYALLEPFSDTVEKEDYEKEKKNK</sequence>